<comment type="subcellular location">
    <subcellularLocation>
        <location evidence="1">Membrane</location>
        <topology evidence="1">Multi-pass membrane protein</topology>
    </subcellularLocation>
</comment>
<accession>A0A914WN29</accession>
<proteinExistence type="predicted"/>
<feature type="transmembrane region" description="Helical" evidence="5">
    <location>
        <begin position="63"/>
        <end position="87"/>
    </location>
</feature>
<sequence length="364" mass="40496">MNATATNETAVLCAAVVDSFADRYMVWIRVVQILISIAVVPPALLSCLCIIRAGAVHVNMRILLVNLFISVVLANLGVAVIAIYHLVAFIMHQNEEQLCDLMAISATSCARVNALNNYAGLTTVIGLSALAAERIYATVCFKTYESTRKLQIGIGLTIAQWLISVPTLPITPTSDQRYPVCQGVLSRPRDMFSFMGAMLVVELFSLFVFVALVFANEKKIKQYKENAVLQRLSARYQLKENVNTTKLMIPISVVSCIVFCLSLFALVFLVHDLPRNVELTEESAKVMTDFARWMELIRLAAPLSTIAFCAAVLYSPHIRHAAKLLLKIDWWPGGRPIQVYDVAIEAEHTRNIYFEALRKQWGAA</sequence>
<keyword evidence="3 5" id="KW-1133">Transmembrane helix</keyword>
<keyword evidence="6" id="KW-1185">Reference proteome</keyword>
<dbReference type="AlphaFoldDB" id="A0A914WN29"/>
<evidence type="ECO:0000313" key="6">
    <source>
        <dbReference type="Proteomes" id="UP000887566"/>
    </source>
</evidence>
<protein>
    <submittedName>
        <fullName evidence="7">G-protein coupled receptors family 1 profile domain-containing protein</fullName>
    </submittedName>
</protein>
<evidence type="ECO:0000256" key="1">
    <source>
        <dbReference type="ARBA" id="ARBA00004141"/>
    </source>
</evidence>
<evidence type="ECO:0000256" key="2">
    <source>
        <dbReference type="ARBA" id="ARBA00022692"/>
    </source>
</evidence>
<dbReference type="PANTHER" id="PTHR46561:SF11">
    <property type="entry name" value="SERPENTINE RECEPTOR CLASS ALPHA_BETA-14"/>
    <property type="match status" value="1"/>
</dbReference>
<feature type="transmembrane region" description="Helical" evidence="5">
    <location>
        <begin position="247"/>
        <end position="270"/>
    </location>
</feature>
<evidence type="ECO:0000313" key="7">
    <source>
        <dbReference type="WBParaSite" id="PSAMB.scaffold4788size13514.g25166.t1"/>
    </source>
</evidence>
<dbReference type="Pfam" id="PF10292">
    <property type="entry name" value="7TM_GPCR_Srab"/>
    <property type="match status" value="1"/>
</dbReference>
<keyword evidence="4 5" id="KW-0472">Membrane</keyword>
<feature type="transmembrane region" description="Helical" evidence="5">
    <location>
        <begin position="26"/>
        <end position="51"/>
    </location>
</feature>
<dbReference type="GO" id="GO:0016020">
    <property type="term" value="C:membrane"/>
    <property type="evidence" value="ECO:0007669"/>
    <property type="project" value="UniProtKB-SubCell"/>
</dbReference>
<dbReference type="PANTHER" id="PTHR46561">
    <property type="entry name" value="SERPENTINE RECEPTOR, CLASS AB (CLASS A-LIKE)-RELATED"/>
    <property type="match status" value="1"/>
</dbReference>
<dbReference type="Gene3D" id="1.20.1070.10">
    <property type="entry name" value="Rhodopsin 7-helix transmembrane proteins"/>
    <property type="match status" value="1"/>
</dbReference>
<feature type="transmembrane region" description="Helical" evidence="5">
    <location>
        <begin position="290"/>
        <end position="314"/>
    </location>
</feature>
<dbReference type="InterPro" id="IPR053286">
    <property type="entry name" value="Nematode_rcpt-like_srab"/>
</dbReference>
<reference evidence="7" key="1">
    <citation type="submission" date="2022-11" db="UniProtKB">
        <authorList>
            <consortium name="WormBaseParasite"/>
        </authorList>
    </citation>
    <scope>IDENTIFICATION</scope>
</reference>
<dbReference type="Proteomes" id="UP000887566">
    <property type="component" value="Unplaced"/>
</dbReference>
<organism evidence="6 7">
    <name type="scientific">Plectus sambesii</name>
    <dbReference type="NCBI Taxonomy" id="2011161"/>
    <lineage>
        <taxon>Eukaryota</taxon>
        <taxon>Metazoa</taxon>
        <taxon>Ecdysozoa</taxon>
        <taxon>Nematoda</taxon>
        <taxon>Chromadorea</taxon>
        <taxon>Plectida</taxon>
        <taxon>Plectina</taxon>
        <taxon>Plectoidea</taxon>
        <taxon>Plectidae</taxon>
        <taxon>Plectus</taxon>
    </lineage>
</organism>
<dbReference type="InterPro" id="IPR019408">
    <property type="entry name" value="7TM_GPCR_serpentine_rcpt_Srab"/>
</dbReference>
<evidence type="ECO:0000256" key="3">
    <source>
        <dbReference type="ARBA" id="ARBA00022989"/>
    </source>
</evidence>
<feature type="transmembrane region" description="Helical" evidence="5">
    <location>
        <begin position="152"/>
        <end position="171"/>
    </location>
</feature>
<dbReference type="WBParaSite" id="PSAMB.scaffold4788size13514.g25166.t1">
    <property type="protein sequence ID" value="PSAMB.scaffold4788size13514.g25166.t1"/>
    <property type="gene ID" value="PSAMB.scaffold4788size13514.g25166"/>
</dbReference>
<evidence type="ECO:0000256" key="4">
    <source>
        <dbReference type="ARBA" id="ARBA00023136"/>
    </source>
</evidence>
<feature type="transmembrane region" description="Helical" evidence="5">
    <location>
        <begin position="118"/>
        <end position="140"/>
    </location>
</feature>
<feature type="transmembrane region" description="Helical" evidence="5">
    <location>
        <begin position="191"/>
        <end position="215"/>
    </location>
</feature>
<keyword evidence="2 5" id="KW-0812">Transmembrane</keyword>
<name>A0A914WN29_9BILA</name>
<evidence type="ECO:0000256" key="5">
    <source>
        <dbReference type="SAM" id="Phobius"/>
    </source>
</evidence>